<dbReference type="Gene3D" id="2.130.10.10">
    <property type="entry name" value="YVTN repeat-like/Quinoprotein amine dehydrogenase"/>
    <property type="match status" value="2"/>
</dbReference>
<feature type="region of interest" description="Disordered" evidence="2">
    <location>
        <begin position="686"/>
        <end position="712"/>
    </location>
</feature>
<dbReference type="InterPro" id="IPR015943">
    <property type="entry name" value="WD40/YVTN_repeat-like_dom_sf"/>
</dbReference>
<feature type="compositionally biased region" description="Low complexity" evidence="2">
    <location>
        <begin position="48"/>
        <end position="62"/>
    </location>
</feature>
<evidence type="ECO:0000313" key="4">
    <source>
        <dbReference type="Proteomes" id="UP001527925"/>
    </source>
</evidence>
<comment type="caution">
    <text evidence="3">The sequence shown here is derived from an EMBL/GenBank/DDBJ whole genome shotgun (WGS) entry which is preliminary data.</text>
</comment>
<feature type="repeat" description="WD" evidence="1">
    <location>
        <begin position="485"/>
        <end position="508"/>
    </location>
</feature>
<feature type="compositionally biased region" description="Polar residues" evidence="2">
    <location>
        <begin position="173"/>
        <end position="186"/>
    </location>
</feature>
<feature type="compositionally biased region" description="Low complexity" evidence="2">
    <location>
        <begin position="10"/>
        <end position="38"/>
    </location>
</feature>
<dbReference type="Proteomes" id="UP001527925">
    <property type="component" value="Unassembled WGS sequence"/>
</dbReference>
<gene>
    <name evidence="3" type="ORF">HK105_200775</name>
</gene>
<dbReference type="InterPro" id="IPR001680">
    <property type="entry name" value="WD40_rpt"/>
</dbReference>
<dbReference type="PROSITE" id="PS50082">
    <property type="entry name" value="WD_REPEATS_2"/>
    <property type="match status" value="1"/>
</dbReference>
<evidence type="ECO:0000256" key="1">
    <source>
        <dbReference type="PROSITE-ProRule" id="PRU00221"/>
    </source>
</evidence>
<dbReference type="PANTHER" id="PTHR16022">
    <property type="entry name" value="WD REPEAT DOMAIN 60"/>
    <property type="match status" value="1"/>
</dbReference>
<name>A0ABR4NK05_9FUNG</name>
<proteinExistence type="predicted"/>
<feature type="compositionally biased region" description="Low complexity" evidence="2">
    <location>
        <begin position="686"/>
        <end position="696"/>
    </location>
</feature>
<feature type="region of interest" description="Disordered" evidence="2">
    <location>
        <begin position="1"/>
        <end position="101"/>
    </location>
</feature>
<dbReference type="InterPro" id="IPR036322">
    <property type="entry name" value="WD40_repeat_dom_sf"/>
</dbReference>
<dbReference type="PANTHER" id="PTHR16022:SF0">
    <property type="entry name" value="CYTOPLASMIC DYNEIN 2 INTERMEDIATE CHAIN 1"/>
    <property type="match status" value="1"/>
</dbReference>
<evidence type="ECO:0000256" key="2">
    <source>
        <dbReference type="SAM" id="MobiDB-lite"/>
    </source>
</evidence>
<dbReference type="Pfam" id="PF00400">
    <property type="entry name" value="WD40"/>
    <property type="match status" value="1"/>
</dbReference>
<accession>A0ABR4NK05</accession>
<sequence length="882" mass="95580">MSSKEPAPKPASRTPAQAATTPATHAQPKLDQHQQPQQPQQPRPQPNVQPAQMQAGAVVVMASTREAGKDTSGRHIRGATSDGKPHHSTRPATQESLRYDDDFEDYDEDFEEFVEEEVASEPLVAPPAAAAPLPPDLGDLQRAMAEENERVALGKPLHDTAPARERTEPPTRSIAQLPQSAAGSTSVLSKDAPQLKSMSNLPQRQAVDLHAAHSRTQRERQANMDFARRAKRAKDLANLIDLDFVFYDIFDLAPLNEYELYVRNYGVSNASQASTQTSTDSVDRDAQTDDWLVEDKWCQAPAGELFVDCAASATALPWVPGNCAAVVDAPGGMAGLVSAEMFEEISDAARTLAASRAVDSMRLVRFLRGAAQVMDVLLEENVEGGVDNDMVDGAASFEFSRGFAELAVPEEMRGHAVADLSFTPGDYRSILIAWDGLAPLPHSAFAACQGALAVWRLNDTKRMSRMLVCEAKVTCCCFAPTKPYLVFAGTQDGGVQVWDLREPAASHTSAVLRGDSEPTALRAPSYSTDGIYVKQRAHQHPIVAAIPLHKYDGGAQAGDEDADADTAAAAPRASAPAVESASDSFQLATIDTSGFFQLWVVLELSEAEATNETDLGMRLGSRIRLIRSTHIQLMHPDRHAFSRDIAVHACTFLRNNIDRFLVGTDGGFVSHESRFRDKCFPRVFDPATPRRPTTATEMALPPPAALPRSDPVTSIETCPHAATTSLFLAGHASGLVALYTTRWAAPLMTWPHAVRHAVKRIEWSPHRPAVFSVLDEQGNLYIWDLLESDHDPRHVVAASVAASGDRRPARVVWSPTAVSATSRASLNNLLAAASRGATLVLGFDDGSVQVHRLDSQLAEMAIDEESEFAEYVRGLVEIAATR</sequence>
<dbReference type="EMBL" id="JADGIZ020000002">
    <property type="protein sequence ID" value="KAL2919858.1"/>
    <property type="molecule type" value="Genomic_DNA"/>
</dbReference>
<dbReference type="SMART" id="SM00320">
    <property type="entry name" value="WD40"/>
    <property type="match status" value="3"/>
</dbReference>
<keyword evidence="1" id="KW-0853">WD repeat</keyword>
<keyword evidence="4" id="KW-1185">Reference proteome</keyword>
<organism evidence="3 4">
    <name type="scientific">Polyrhizophydium stewartii</name>
    <dbReference type="NCBI Taxonomy" id="2732419"/>
    <lineage>
        <taxon>Eukaryota</taxon>
        <taxon>Fungi</taxon>
        <taxon>Fungi incertae sedis</taxon>
        <taxon>Chytridiomycota</taxon>
        <taxon>Chytridiomycota incertae sedis</taxon>
        <taxon>Chytridiomycetes</taxon>
        <taxon>Rhizophydiales</taxon>
        <taxon>Rhizophydiales incertae sedis</taxon>
        <taxon>Polyrhizophydium</taxon>
    </lineage>
</organism>
<evidence type="ECO:0000313" key="3">
    <source>
        <dbReference type="EMBL" id="KAL2919858.1"/>
    </source>
</evidence>
<reference evidence="3 4" key="1">
    <citation type="submission" date="2023-09" db="EMBL/GenBank/DDBJ databases">
        <title>Pangenome analysis of Batrachochytrium dendrobatidis and related Chytrids.</title>
        <authorList>
            <person name="Yacoub M.N."/>
            <person name="Stajich J.E."/>
            <person name="James T.Y."/>
        </authorList>
    </citation>
    <scope>NUCLEOTIDE SEQUENCE [LARGE SCALE GENOMIC DNA]</scope>
    <source>
        <strain evidence="3 4">JEL0888</strain>
    </source>
</reference>
<feature type="compositionally biased region" description="Basic and acidic residues" evidence="2">
    <location>
        <begin position="154"/>
        <end position="169"/>
    </location>
</feature>
<protein>
    <submittedName>
        <fullName evidence="3">Uncharacterized protein</fullName>
    </submittedName>
</protein>
<dbReference type="InterPro" id="IPR042505">
    <property type="entry name" value="DYNC2I1"/>
</dbReference>
<feature type="region of interest" description="Disordered" evidence="2">
    <location>
        <begin position="154"/>
        <end position="186"/>
    </location>
</feature>
<dbReference type="SUPFAM" id="SSF50978">
    <property type="entry name" value="WD40 repeat-like"/>
    <property type="match status" value="1"/>
</dbReference>